<dbReference type="Proteomes" id="UP000658320">
    <property type="component" value="Unassembled WGS sequence"/>
</dbReference>
<accession>A0A918BUX4</accession>
<dbReference type="InterPro" id="IPR029016">
    <property type="entry name" value="GAF-like_dom_sf"/>
</dbReference>
<organism evidence="4 5">
    <name type="scientific">Streptomyces aurantiogriseus</name>
    <dbReference type="NCBI Taxonomy" id="66870"/>
    <lineage>
        <taxon>Bacteria</taxon>
        <taxon>Bacillati</taxon>
        <taxon>Actinomycetota</taxon>
        <taxon>Actinomycetes</taxon>
        <taxon>Kitasatosporales</taxon>
        <taxon>Streptomycetaceae</taxon>
        <taxon>Streptomyces</taxon>
    </lineage>
</organism>
<keyword evidence="5" id="KW-1185">Reference proteome</keyword>
<dbReference type="PIRSF" id="PIRSF036625">
    <property type="entry name" value="GAF_ANTAR"/>
    <property type="match status" value="1"/>
</dbReference>
<name>A0A918BUX4_9ACTN</name>
<dbReference type="Gene3D" id="1.10.10.10">
    <property type="entry name" value="Winged helix-like DNA-binding domain superfamily/Winged helix DNA-binding domain"/>
    <property type="match status" value="1"/>
</dbReference>
<evidence type="ECO:0000256" key="1">
    <source>
        <dbReference type="ARBA" id="ARBA00023015"/>
    </source>
</evidence>
<dbReference type="Pfam" id="PF03861">
    <property type="entry name" value="ANTAR"/>
    <property type="match status" value="1"/>
</dbReference>
<evidence type="ECO:0000256" key="2">
    <source>
        <dbReference type="ARBA" id="ARBA00023163"/>
    </source>
</evidence>
<reference evidence="4" key="2">
    <citation type="submission" date="2020-09" db="EMBL/GenBank/DDBJ databases">
        <authorList>
            <person name="Sun Q."/>
            <person name="Ohkuma M."/>
        </authorList>
    </citation>
    <scope>NUCLEOTIDE SEQUENCE</scope>
    <source>
        <strain evidence="4">JCM 4346</strain>
    </source>
</reference>
<dbReference type="GO" id="GO:0003723">
    <property type="term" value="F:RNA binding"/>
    <property type="evidence" value="ECO:0007669"/>
    <property type="project" value="InterPro"/>
</dbReference>
<dbReference type="RefSeq" id="WP_189931325.1">
    <property type="nucleotide sequence ID" value="NZ_BMSX01000001.1"/>
</dbReference>
<dbReference type="AlphaFoldDB" id="A0A918BUX4"/>
<dbReference type="EMBL" id="BMSX01000001">
    <property type="protein sequence ID" value="GGQ91917.1"/>
    <property type="molecule type" value="Genomic_DNA"/>
</dbReference>
<dbReference type="InterPro" id="IPR012074">
    <property type="entry name" value="GAF_ANTAR"/>
</dbReference>
<dbReference type="PROSITE" id="PS50921">
    <property type="entry name" value="ANTAR"/>
    <property type="match status" value="1"/>
</dbReference>
<gene>
    <name evidence="4" type="ORF">GCM10010251_03110</name>
</gene>
<dbReference type="InterPro" id="IPR003018">
    <property type="entry name" value="GAF"/>
</dbReference>
<dbReference type="SUPFAM" id="SSF55781">
    <property type="entry name" value="GAF domain-like"/>
    <property type="match status" value="1"/>
</dbReference>
<evidence type="ECO:0000313" key="4">
    <source>
        <dbReference type="EMBL" id="GGQ91917.1"/>
    </source>
</evidence>
<dbReference type="Pfam" id="PF01590">
    <property type="entry name" value="GAF"/>
    <property type="match status" value="1"/>
</dbReference>
<evidence type="ECO:0000313" key="5">
    <source>
        <dbReference type="Proteomes" id="UP000658320"/>
    </source>
</evidence>
<feature type="domain" description="ANTAR" evidence="3">
    <location>
        <begin position="176"/>
        <end position="237"/>
    </location>
</feature>
<dbReference type="SMART" id="SM01012">
    <property type="entry name" value="ANTAR"/>
    <property type="match status" value="1"/>
</dbReference>
<dbReference type="SMART" id="SM00065">
    <property type="entry name" value="GAF"/>
    <property type="match status" value="1"/>
</dbReference>
<dbReference type="Gene3D" id="3.30.450.40">
    <property type="match status" value="1"/>
</dbReference>
<evidence type="ECO:0000259" key="3">
    <source>
        <dbReference type="PROSITE" id="PS50921"/>
    </source>
</evidence>
<reference evidence="4" key="1">
    <citation type="journal article" date="2014" name="Int. J. Syst. Evol. Microbiol.">
        <title>Complete genome sequence of Corynebacterium casei LMG S-19264T (=DSM 44701T), isolated from a smear-ripened cheese.</title>
        <authorList>
            <consortium name="US DOE Joint Genome Institute (JGI-PGF)"/>
            <person name="Walter F."/>
            <person name="Albersmeier A."/>
            <person name="Kalinowski J."/>
            <person name="Ruckert C."/>
        </authorList>
    </citation>
    <scope>NUCLEOTIDE SEQUENCE</scope>
    <source>
        <strain evidence="4">JCM 4346</strain>
    </source>
</reference>
<keyword evidence="1" id="KW-0805">Transcription regulation</keyword>
<comment type="caution">
    <text evidence="4">The sequence shown here is derived from an EMBL/GenBank/DDBJ whole genome shotgun (WGS) entry which is preliminary data.</text>
</comment>
<proteinExistence type="predicted"/>
<keyword evidence="2" id="KW-0804">Transcription</keyword>
<protein>
    <submittedName>
        <fullName evidence="4">GAF domain-containing protein</fullName>
    </submittedName>
</protein>
<dbReference type="InterPro" id="IPR005561">
    <property type="entry name" value="ANTAR"/>
</dbReference>
<sequence length="246" mass="26189">MRRPWAEVIAVRDRERIADVIAQEVRGAEPGEVPERLCAAAVRLLPVSGASVSLRGEGMPVPLSASSERAAHLMEVQATLGDGPCLRAAETGTPVFASDLTTGRDATRWPVFAQQAAASGVRAVYALPLGDRAVCVGTLDLYRDVPGELADDEVRTARLVADVLTVALMALPRGEEAGRQGDGLWLSPLATDHDEVYQAVGMVMAQRGVASDEALSLLRAHAFAEGRTVLDVAHEVVVRTTRFDTD</sequence>
<dbReference type="InterPro" id="IPR036388">
    <property type="entry name" value="WH-like_DNA-bd_sf"/>
</dbReference>